<organism evidence="8 10">
    <name type="scientific">Yarrowia lipolytica</name>
    <name type="common">Candida lipolytica</name>
    <dbReference type="NCBI Taxonomy" id="4952"/>
    <lineage>
        <taxon>Eukaryota</taxon>
        <taxon>Fungi</taxon>
        <taxon>Dikarya</taxon>
        <taxon>Ascomycota</taxon>
        <taxon>Saccharomycotina</taxon>
        <taxon>Dipodascomycetes</taxon>
        <taxon>Dipodascales</taxon>
        <taxon>Dipodascales incertae sedis</taxon>
        <taxon>Yarrowia</taxon>
    </lineage>
</organism>
<dbReference type="VEuPathDB" id="FungiDB:YALI1_D14125g"/>
<dbReference type="eggNOG" id="KOG2188">
    <property type="taxonomic scope" value="Eukaryota"/>
</dbReference>
<evidence type="ECO:0000256" key="4">
    <source>
        <dbReference type="ARBA" id="ARBA00022737"/>
    </source>
</evidence>
<feature type="compositionally biased region" description="Gly residues" evidence="7">
    <location>
        <begin position="665"/>
        <end position="698"/>
    </location>
</feature>
<dbReference type="AlphaFoldDB" id="A0A1D8NE48"/>
<dbReference type="PANTHER" id="PTHR13102">
    <property type="entry name" value="NUCLEOLAR PROTEIN 9"/>
    <property type="match status" value="1"/>
</dbReference>
<proteinExistence type="inferred from homology"/>
<dbReference type="GO" id="GO:0030688">
    <property type="term" value="C:preribosome, small subunit precursor"/>
    <property type="evidence" value="ECO:0007669"/>
    <property type="project" value="EnsemblFungi"/>
</dbReference>
<dbReference type="KEGG" id="yli:2910732"/>
<comment type="subcellular location">
    <subcellularLocation>
        <location evidence="1">Nucleus</location>
        <location evidence="1">Nucleolus</location>
    </subcellularLocation>
</comment>
<comment type="similarity">
    <text evidence="2">Belongs to the NOP9 family.</text>
</comment>
<accession>A0A1D8NE48</accession>
<protein>
    <recommendedName>
        <fullName evidence="3">Nucleolar protein 9</fullName>
    </recommendedName>
    <alternativeName>
        <fullName evidence="5 6">Pumilio domain-containing protein NOP9</fullName>
    </alternativeName>
</protein>
<dbReference type="Proteomes" id="UP000182444">
    <property type="component" value="Chromosome 1D"/>
</dbReference>
<dbReference type="OMA" id="CNSYGSH"/>
<evidence type="ECO:0000256" key="5">
    <source>
        <dbReference type="ARBA" id="ARBA00030932"/>
    </source>
</evidence>
<keyword evidence="4" id="KW-0677">Repeat</keyword>
<feature type="region of interest" description="Disordered" evidence="7">
    <location>
        <begin position="39"/>
        <end position="61"/>
    </location>
</feature>
<feature type="compositionally biased region" description="Polar residues" evidence="7">
    <location>
        <begin position="235"/>
        <end position="247"/>
    </location>
</feature>
<evidence type="ECO:0000256" key="6">
    <source>
        <dbReference type="ARBA" id="ARBA00031929"/>
    </source>
</evidence>
<evidence type="ECO:0000256" key="7">
    <source>
        <dbReference type="SAM" id="MobiDB-lite"/>
    </source>
</evidence>
<reference evidence="8 10" key="1">
    <citation type="journal article" date="2016" name="PLoS ONE">
        <title>Sequence Assembly of Yarrowia lipolytica Strain W29/CLIB89 Shows Transposable Element Diversity.</title>
        <authorList>
            <person name="Magnan C."/>
            <person name="Yu J."/>
            <person name="Chang I."/>
            <person name="Jahn E."/>
            <person name="Kanomata Y."/>
            <person name="Wu J."/>
            <person name="Zeller M."/>
            <person name="Oakes M."/>
            <person name="Baldi P."/>
            <person name="Sandmeyer S."/>
        </authorList>
    </citation>
    <scope>NUCLEOTIDE SEQUENCE [LARGE SCALE GENOMIC DNA]</scope>
    <source>
        <strain evidence="8">CLIB89</strain>
        <strain evidence="10">CLIB89(W29)</strain>
    </source>
</reference>
<dbReference type="InterPro" id="IPR016024">
    <property type="entry name" value="ARM-type_fold"/>
</dbReference>
<name>A0A1D8NE48_YARLL</name>
<dbReference type="InterPro" id="IPR011989">
    <property type="entry name" value="ARM-like"/>
</dbReference>
<dbReference type="SUPFAM" id="SSF48371">
    <property type="entry name" value="ARM repeat"/>
    <property type="match status" value="1"/>
</dbReference>
<evidence type="ECO:0000313" key="9">
    <source>
        <dbReference type="EMBL" id="RDW28797.1"/>
    </source>
</evidence>
<evidence type="ECO:0000256" key="1">
    <source>
        <dbReference type="ARBA" id="ARBA00004604"/>
    </source>
</evidence>
<feature type="region of interest" description="Disordered" evidence="7">
    <location>
        <begin position="649"/>
        <end position="724"/>
    </location>
</feature>
<evidence type="ECO:0000256" key="3">
    <source>
        <dbReference type="ARBA" id="ARBA00016427"/>
    </source>
</evidence>
<dbReference type="SMR" id="A0A1D8NE48"/>
<dbReference type="InterPro" id="IPR040000">
    <property type="entry name" value="NOP9"/>
</dbReference>
<dbReference type="EMBL" id="KZ858949">
    <property type="protein sequence ID" value="RDW28797.1"/>
    <property type="molecule type" value="Genomic_DNA"/>
</dbReference>
<dbReference type="InterPro" id="IPR001313">
    <property type="entry name" value="Pumilio_RNA-bd_rpt"/>
</dbReference>
<evidence type="ECO:0000256" key="2">
    <source>
        <dbReference type="ARBA" id="ARBA00005301"/>
    </source>
</evidence>
<dbReference type="PANTHER" id="PTHR13102:SF0">
    <property type="entry name" value="NUCLEOLAR PROTEIN 9"/>
    <property type="match status" value="1"/>
</dbReference>
<feature type="region of interest" description="Disordered" evidence="7">
    <location>
        <begin position="1"/>
        <end position="23"/>
    </location>
</feature>
<dbReference type="Pfam" id="PF22493">
    <property type="entry name" value="PUF_NOP9"/>
    <property type="match status" value="1"/>
</dbReference>
<dbReference type="GeneID" id="2910732"/>
<dbReference type="VEuPathDB" id="FungiDB:YALI0_D11242g"/>
<dbReference type="GO" id="GO:0000447">
    <property type="term" value="P:endonucleolytic cleavage in ITS1 to separate SSU-rRNA from 5.8S rRNA and LSU-rRNA from tricistronic rRNA transcript (SSU-rRNA, 5.8S rRNA, LSU-rRNA)"/>
    <property type="evidence" value="ECO:0007669"/>
    <property type="project" value="EnsemblFungi"/>
</dbReference>
<dbReference type="GO" id="GO:0032040">
    <property type="term" value="C:small-subunit processome"/>
    <property type="evidence" value="ECO:0007669"/>
    <property type="project" value="EnsemblFungi"/>
</dbReference>
<sequence>MPREVKKRGRRAAAKRAEEEKEDVDLKVYENDEDYVTFDADGGVAGGHDDEENDGYDNETPYNPLDLKQMPFFGFLDDQESEYFKTAESTLAVDAFGSPEEKLGFISGLLDEARGKELKLVTNQICSKLMERLILLANDEQIRALFEVFSGYFVDLSRHKYSSHCVETLLVRGAAIVEKEVLDPNFDGDSEDSMEKRFLTLANDMKDYIQDLISNPYASHVIRVLLLILGGQTLPSPTSSEGNSSVLRSKKSRTARRNIDIKDSEENDRAYQIPGAFHDALEAIVSGFSKRLKPTAARELAIGQVSSPVVQLLIDSEATTSEQRPLLNTIFADTEDRDSSEEAFVEHLLSDAVGSHFLQNVLQKAPEAFVERLYRLYMSQRVQKLVRRDYAGFVIETCMQRLPEADVHHIIDTAMGEIPYLVENNNLTMVRILLTRAAAANYKATDVANAVLKTFDTDSTDPKLLQKVLQLDEKNPYKPHEASSPGLHRCLVLQQLVEASPEVLATAFVGLNSGDVDVIKMAKHQSYSRLLEKCLRPSINTIERRKFLNKINGQCVDLARDPFASHVMDRLWNFTYKMNNFREKIANELVADEDLKENTYGKAVWRNWSLDKFLRRKSDWWVTLHATDDALAKEYEELGIPLDAKSLANPGQKRFGRGGARIITRGGGTFPRGGGRGRGGFRGGRGGAPRGGFGGSDRGGFKRANGGDGEDASGDRSRKKVRNE</sequence>
<reference evidence="9 11" key="2">
    <citation type="submission" date="2018-07" db="EMBL/GenBank/DDBJ databases">
        <title>Draft Genome Assemblies for Five Robust Yarrowia lipolytica Strains Exhibiting High Lipid Production and Pentose Sugar Utilization and Sugar Alcohol Secretion from Undetoxified Lignocellulosic Biomass Hydrolysates.</title>
        <authorList>
            <consortium name="DOE Joint Genome Institute"/>
            <person name="Walker C."/>
            <person name="Ryu S."/>
            <person name="Na H."/>
            <person name="Zane M."/>
            <person name="LaButti K."/>
            <person name="Lipzen A."/>
            <person name="Haridas S."/>
            <person name="Barry K."/>
            <person name="Grigoriev I.V."/>
            <person name="Quarterman J."/>
            <person name="Slininger P."/>
            <person name="Dien B."/>
            <person name="Trinh C.T."/>
        </authorList>
    </citation>
    <scope>NUCLEOTIDE SEQUENCE [LARGE SCALE GENOMIC DNA]</scope>
    <source>
        <strain evidence="9 11">YB392</strain>
    </source>
</reference>
<feature type="compositionally biased region" description="Basic residues" evidence="7">
    <location>
        <begin position="1"/>
        <end position="14"/>
    </location>
</feature>
<evidence type="ECO:0000313" key="10">
    <source>
        <dbReference type="Proteomes" id="UP000182444"/>
    </source>
</evidence>
<dbReference type="GO" id="GO:0030686">
    <property type="term" value="C:90S preribosome"/>
    <property type="evidence" value="ECO:0007669"/>
    <property type="project" value="EnsemblFungi"/>
</dbReference>
<dbReference type="GO" id="GO:0003723">
    <property type="term" value="F:RNA binding"/>
    <property type="evidence" value="ECO:0007669"/>
    <property type="project" value="EnsemblFungi"/>
</dbReference>
<feature type="region of interest" description="Disordered" evidence="7">
    <location>
        <begin position="235"/>
        <end position="258"/>
    </location>
</feature>
<dbReference type="SMART" id="SM00025">
    <property type="entry name" value="Pumilio"/>
    <property type="match status" value="7"/>
</dbReference>
<dbReference type="GO" id="GO:0000480">
    <property type="term" value="P:endonucleolytic cleavage in 5'-ETS of tricistronic rRNA transcript (SSU-rRNA, 5.8S rRNA, LSU-rRNA)"/>
    <property type="evidence" value="ECO:0007669"/>
    <property type="project" value="EnsemblFungi"/>
</dbReference>
<dbReference type="Gene3D" id="1.25.10.10">
    <property type="entry name" value="Leucine-rich Repeat Variant"/>
    <property type="match status" value="3"/>
</dbReference>
<dbReference type="EMBL" id="CP017556">
    <property type="protein sequence ID" value="AOW03915.1"/>
    <property type="molecule type" value="Genomic_DNA"/>
</dbReference>
<dbReference type="GO" id="GO:0000472">
    <property type="term" value="P:endonucleolytic cleavage to generate mature 5'-end of SSU-rRNA from (SSU-rRNA, 5.8S rRNA, LSU-rRNA)"/>
    <property type="evidence" value="ECO:0007669"/>
    <property type="project" value="EnsemblFungi"/>
</dbReference>
<gene>
    <name evidence="9" type="ORF">B0I71DRAFT_126702</name>
    <name evidence="8" type="ORF">YALI1_D14125g</name>
</gene>
<dbReference type="Proteomes" id="UP000256601">
    <property type="component" value="Unassembled WGS sequence"/>
</dbReference>
<evidence type="ECO:0000313" key="11">
    <source>
        <dbReference type="Proteomes" id="UP000256601"/>
    </source>
</evidence>
<evidence type="ECO:0000313" key="8">
    <source>
        <dbReference type="EMBL" id="AOW03915.1"/>
    </source>
</evidence>
<dbReference type="GO" id="GO:0000056">
    <property type="term" value="P:ribosomal small subunit export from nucleus"/>
    <property type="evidence" value="ECO:0007669"/>
    <property type="project" value="EnsemblFungi"/>
</dbReference>